<reference evidence="2" key="1">
    <citation type="submission" date="2014-05" db="EMBL/GenBank/DDBJ databases">
        <authorList>
            <person name="Chronopoulou M."/>
        </authorList>
    </citation>
    <scope>NUCLEOTIDE SEQUENCE</scope>
    <source>
        <tissue evidence="2">Whole organism</tissue>
    </source>
</reference>
<dbReference type="EMBL" id="HACA01031774">
    <property type="protein sequence ID" value="CDW49135.1"/>
    <property type="molecule type" value="Transcribed_RNA"/>
</dbReference>
<organism evidence="2">
    <name type="scientific">Lepeophtheirus salmonis</name>
    <name type="common">Salmon louse</name>
    <name type="synonym">Caligus salmonis</name>
    <dbReference type="NCBI Taxonomy" id="72036"/>
    <lineage>
        <taxon>Eukaryota</taxon>
        <taxon>Metazoa</taxon>
        <taxon>Ecdysozoa</taxon>
        <taxon>Arthropoda</taxon>
        <taxon>Crustacea</taxon>
        <taxon>Multicrustacea</taxon>
        <taxon>Hexanauplia</taxon>
        <taxon>Copepoda</taxon>
        <taxon>Siphonostomatoida</taxon>
        <taxon>Caligidae</taxon>
        <taxon>Lepeophtheirus</taxon>
    </lineage>
</organism>
<keyword evidence="1" id="KW-0472">Membrane</keyword>
<proteinExistence type="predicted"/>
<protein>
    <submittedName>
        <fullName evidence="2">Uncharacterized protein</fullName>
    </submittedName>
</protein>
<keyword evidence="1" id="KW-1133">Transmembrane helix</keyword>
<evidence type="ECO:0000313" key="2">
    <source>
        <dbReference type="EMBL" id="CDW49135.1"/>
    </source>
</evidence>
<dbReference type="AlphaFoldDB" id="A0A0K2VFI9"/>
<sequence length="54" mass="6311">IIMDKGIMPHLFFSRSMKLYTTYLVMTLIISLLFLNNIVNISSICMDKLRLSAW</sequence>
<feature type="transmembrane region" description="Helical" evidence="1">
    <location>
        <begin position="20"/>
        <end position="39"/>
    </location>
</feature>
<keyword evidence="1" id="KW-0812">Transmembrane</keyword>
<feature type="non-terminal residue" evidence="2">
    <location>
        <position position="1"/>
    </location>
</feature>
<accession>A0A0K2VFI9</accession>
<evidence type="ECO:0000256" key="1">
    <source>
        <dbReference type="SAM" id="Phobius"/>
    </source>
</evidence>
<name>A0A0K2VFI9_LEPSM</name>